<dbReference type="EMBL" id="BDCX01000007">
    <property type="protein sequence ID" value="GAT67459.1"/>
    <property type="molecule type" value="Genomic_DNA"/>
</dbReference>
<dbReference type="InterPro" id="IPR011991">
    <property type="entry name" value="ArsR-like_HTH"/>
</dbReference>
<keyword evidence="3" id="KW-0804">Transcription</keyword>
<evidence type="ECO:0000256" key="2">
    <source>
        <dbReference type="ARBA" id="ARBA00023125"/>
    </source>
</evidence>
<dbReference type="SMART" id="SM00418">
    <property type="entry name" value="HTH_ARSR"/>
    <property type="match status" value="1"/>
</dbReference>
<dbReference type="SUPFAM" id="SSF46785">
    <property type="entry name" value="Winged helix' DNA-binding domain"/>
    <property type="match status" value="1"/>
</dbReference>
<organism evidence="6 7">
    <name type="scientific">Planomonospora sphaerica</name>
    <dbReference type="NCBI Taxonomy" id="161355"/>
    <lineage>
        <taxon>Bacteria</taxon>
        <taxon>Bacillati</taxon>
        <taxon>Actinomycetota</taxon>
        <taxon>Actinomycetes</taxon>
        <taxon>Streptosporangiales</taxon>
        <taxon>Streptosporangiaceae</taxon>
        <taxon>Planomonospora</taxon>
    </lineage>
</organism>
<dbReference type="InterPro" id="IPR051011">
    <property type="entry name" value="Metal_resp_trans_reg"/>
</dbReference>
<name>A0A171CZF9_9ACTN</name>
<dbReference type="GO" id="GO:0003700">
    <property type="term" value="F:DNA-binding transcription factor activity"/>
    <property type="evidence" value="ECO:0007669"/>
    <property type="project" value="InterPro"/>
</dbReference>
<dbReference type="Gene3D" id="1.10.10.10">
    <property type="entry name" value="Winged helix-like DNA-binding domain superfamily/Winged helix DNA-binding domain"/>
    <property type="match status" value="1"/>
</dbReference>
<reference evidence="6 7" key="1">
    <citation type="journal article" date="2016" name="Genome Announc.">
        <title>Draft Genome Sequence of Planomonospora sphaerica JCM9374, a Rare Actinomycete.</title>
        <authorList>
            <person name="Dohra H."/>
            <person name="Suzuki T."/>
            <person name="Inoue Y."/>
            <person name="Kodani S."/>
        </authorList>
    </citation>
    <scope>NUCLEOTIDE SEQUENCE [LARGE SCALE GENOMIC DNA]</scope>
    <source>
        <strain evidence="6 7">JCM 9374</strain>
    </source>
</reference>
<feature type="region of interest" description="Disordered" evidence="4">
    <location>
        <begin position="193"/>
        <end position="238"/>
    </location>
</feature>
<evidence type="ECO:0000313" key="7">
    <source>
        <dbReference type="Proteomes" id="UP000077701"/>
    </source>
</evidence>
<keyword evidence="7" id="KW-1185">Reference proteome</keyword>
<dbReference type="PANTHER" id="PTHR43132:SF6">
    <property type="entry name" value="HTH-TYPE TRANSCRIPTIONAL REPRESSOR CZRA"/>
    <property type="match status" value="1"/>
</dbReference>
<dbReference type="RefSeq" id="WP_068897536.1">
    <property type="nucleotide sequence ID" value="NZ_BDCX01000007.1"/>
</dbReference>
<dbReference type="InterPro" id="IPR001845">
    <property type="entry name" value="HTH_ArsR_DNA-bd_dom"/>
</dbReference>
<evidence type="ECO:0000256" key="3">
    <source>
        <dbReference type="ARBA" id="ARBA00023163"/>
    </source>
</evidence>
<evidence type="ECO:0000256" key="4">
    <source>
        <dbReference type="SAM" id="MobiDB-lite"/>
    </source>
</evidence>
<dbReference type="AlphaFoldDB" id="A0A171CZF9"/>
<gene>
    <name evidence="6" type="ORF">PS9374_03114</name>
</gene>
<evidence type="ECO:0000256" key="1">
    <source>
        <dbReference type="ARBA" id="ARBA00023015"/>
    </source>
</evidence>
<dbReference type="InterPro" id="IPR036388">
    <property type="entry name" value="WH-like_DNA-bd_sf"/>
</dbReference>
<protein>
    <submittedName>
        <fullName evidence="6">ArsR family transcriptional regulator</fullName>
    </submittedName>
</protein>
<comment type="caution">
    <text evidence="6">The sequence shown here is derived from an EMBL/GenBank/DDBJ whole genome shotgun (WGS) entry which is preliminary data.</text>
</comment>
<evidence type="ECO:0000259" key="5">
    <source>
        <dbReference type="SMART" id="SM00418"/>
    </source>
</evidence>
<sequence length="373" mass="39045">MVYRIEVSSADLVASRFAISPLITTKQALWVLSGKKEAGPWRAWTDRMREPYGRLLATEPGLGPMTVLFRDHAYNADFPAPPPAGVNTPIEEELAVVRATPVAQAHEEIARNLEGMARPPEEVARVLFSPDVVALFADALQRAWEEIVAPSWPRFHAILERDVVQRAGRLATYGWAAALDDLAPKARWLPDGVIEVHSGPGTSTGPGRGPGTGTGLGSDSGLGTGTGSGPGSGPGSDQTFRLDGRGVLFLPSVFPLGIGSYFEHDWPYALSYPARGTGVPPEPGGGAAGLAGLIGRTRTRILLELAVPATTSRLATLFGLGLGTVGGHLAALRGAGLVARARTGRSVLYHRTALGDALAGPVETGRPPAGGDR</sequence>
<dbReference type="GO" id="GO:0003677">
    <property type="term" value="F:DNA binding"/>
    <property type="evidence" value="ECO:0007669"/>
    <property type="project" value="UniProtKB-KW"/>
</dbReference>
<keyword evidence="2" id="KW-0238">DNA-binding</keyword>
<dbReference type="CDD" id="cd00090">
    <property type="entry name" value="HTH_ARSR"/>
    <property type="match status" value="1"/>
</dbReference>
<reference evidence="7" key="2">
    <citation type="submission" date="2016-04" db="EMBL/GenBank/DDBJ databases">
        <title>Planomonospora sphaerica JCM9374 whole genome shotgun sequence.</title>
        <authorList>
            <person name="Suzuki T."/>
            <person name="Dohra H."/>
            <person name="Kodani S."/>
        </authorList>
    </citation>
    <scope>NUCLEOTIDE SEQUENCE [LARGE SCALE GENOMIC DNA]</scope>
    <source>
        <strain evidence="7">JCM 9374</strain>
    </source>
</reference>
<keyword evidence="1" id="KW-0805">Transcription regulation</keyword>
<dbReference type="Proteomes" id="UP000077701">
    <property type="component" value="Unassembled WGS sequence"/>
</dbReference>
<dbReference type="PANTHER" id="PTHR43132">
    <property type="entry name" value="ARSENICAL RESISTANCE OPERON REPRESSOR ARSR-RELATED"/>
    <property type="match status" value="1"/>
</dbReference>
<dbReference type="STRING" id="161355.PS9374_03114"/>
<feature type="domain" description="HTH arsR-type" evidence="5">
    <location>
        <begin position="288"/>
        <end position="363"/>
    </location>
</feature>
<accession>A0A171CZF9</accession>
<evidence type="ECO:0000313" key="6">
    <source>
        <dbReference type="EMBL" id="GAT67459.1"/>
    </source>
</evidence>
<proteinExistence type="predicted"/>
<feature type="compositionally biased region" description="Gly residues" evidence="4">
    <location>
        <begin position="202"/>
        <end position="234"/>
    </location>
</feature>
<dbReference type="InterPro" id="IPR036390">
    <property type="entry name" value="WH_DNA-bd_sf"/>
</dbReference>